<sequence>MFNQKIIFLWILLMSILMGISCSYWFPLWVSLEINMMMFIPLMNSKNFLSSNSIMNYYIIQSFSSSMFLFSSFLFFLFSTNMLISIILMSMMIKLGSAPFHTWFPQISEGLNSLPFFLLLTFQKIIPLFIISLIIHNLFIFFIISSSMIGSLGGLNQTSLKKILAFSSISHLAWMMTLIYSNYNFWMFYLLIYSIILFKIIKTFKKNYNFSIFNFNSMKLTFLNKIVMISFFLSLGGMPPFLGFFMKWISVILILKNFSMILLILIPSSLINLFFYIRILYPTFLNLNILIKSHQIFNIFLKNWLFFLNFLGIIIMIPMMLMI</sequence>
<feature type="domain" description="NADH:quinone oxidoreductase/Mrp antiporter transmembrane" evidence="19">
    <location>
        <begin position="25"/>
        <end position="266"/>
    </location>
</feature>
<evidence type="ECO:0000313" key="20">
    <source>
        <dbReference type="EMBL" id="AGW06711.1"/>
    </source>
</evidence>
<keyword evidence="6" id="KW-0813">Transport</keyword>
<keyword evidence="12 18" id="KW-1133">Transmembrane helix</keyword>
<evidence type="ECO:0000256" key="14">
    <source>
        <dbReference type="ARBA" id="ARBA00023075"/>
    </source>
</evidence>
<evidence type="ECO:0000256" key="11">
    <source>
        <dbReference type="ARBA" id="ARBA00022982"/>
    </source>
</evidence>
<evidence type="ECO:0000256" key="2">
    <source>
        <dbReference type="ARBA" id="ARBA00004448"/>
    </source>
</evidence>
<evidence type="ECO:0000256" key="6">
    <source>
        <dbReference type="ARBA" id="ARBA00022448"/>
    </source>
</evidence>
<dbReference type="PRINTS" id="PR01436">
    <property type="entry name" value="NADHDHGNASE2"/>
</dbReference>
<keyword evidence="14 18" id="KW-0830">Ubiquinone</keyword>
<feature type="transmembrane region" description="Helical" evidence="18">
    <location>
        <begin position="163"/>
        <end position="180"/>
    </location>
</feature>
<dbReference type="GO" id="GO:0006120">
    <property type="term" value="P:mitochondrial electron transport, NADH to ubiquinone"/>
    <property type="evidence" value="ECO:0007669"/>
    <property type="project" value="InterPro"/>
</dbReference>
<keyword evidence="9 18" id="KW-0999">Mitochondrion inner membrane</keyword>
<keyword evidence="16 18" id="KW-0472">Membrane</keyword>
<name>A0A088BDE6_IXORI</name>
<dbReference type="Pfam" id="PF00361">
    <property type="entry name" value="Proton_antipo_M"/>
    <property type="match status" value="1"/>
</dbReference>
<evidence type="ECO:0000256" key="10">
    <source>
        <dbReference type="ARBA" id="ARBA00022967"/>
    </source>
</evidence>
<keyword evidence="11 18" id="KW-0249">Electron transport</keyword>
<dbReference type="PANTHER" id="PTHR46552:SF1">
    <property type="entry name" value="NADH-UBIQUINONE OXIDOREDUCTASE CHAIN 2"/>
    <property type="match status" value="1"/>
</dbReference>
<evidence type="ECO:0000256" key="4">
    <source>
        <dbReference type="ARBA" id="ARBA00012944"/>
    </source>
</evidence>
<evidence type="ECO:0000256" key="13">
    <source>
        <dbReference type="ARBA" id="ARBA00023027"/>
    </source>
</evidence>
<comment type="catalytic activity">
    <reaction evidence="17 18">
        <text>a ubiquinone + NADH + 5 H(+)(in) = a ubiquinol + NAD(+) + 4 H(+)(out)</text>
        <dbReference type="Rhea" id="RHEA:29091"/>
        <dbReference type="Rhea" id="RHEA-COMP:9565"/>
        <dbReference type="Rhea" id="RHEA-COMP:9566"/>
        <dbReference type="ChEBI" id="CHEBI:15378"/>
        <dbReference type="ChEBI" id="CHEBI:16389"/>
        <dbReference type="ChEBI" id="CHEBI:17976"/>
        <dbReference type="ChEBI" id="CHEBI:57540"/>
        <dbReference type="ChEBI" id="CHEBI:57945"/>
        <dbReference type="EC" id="7.1.1.2"/>
    </reaction>
</comment>
<keyword evidence="10 18" id="KW-1278">Translocase</keyword>
<protein>
    <recommendedName>
        <fullName evidence="5 18">NADH-ubiquinone oxidoreductase chain 2</fullName>
        <ecNumber evidence="4 18">7.1.1.2</ecNumber>
    </recommendedName>
</protein>
<evidence type="ECO:0000256" key="15">
    <source>
        <dbReference type="ARBA" id="ARBA00023128"/>
    </source>
</evidence>
<dbReference type="InterPro" id="IPR001750">
    <property type="entry name" value="ND/Mrp_TM"/>
</dbReference>
<gene>
    <name evidence="20" type="primary">nad2</name>
</gene>
<dbReference type="EMBL" id="KF197115">
    <property type="protein sequence ID" value="AGW06711.1"/>
    <property type="molecule type" value="Genomic_DNA"/>
</dbReference>
<dbReference type="PROSITE" id="PS51257">
    <property type="entry name" value="PROKAR_LIPOPROTEIN"/>
    <property type="match status" value="1"/>
</dbReference>
<evidence type="ECO:0000256" key="5">
    <source>
        <dbReference type="ARBA" id="ARBA00021008"/>
    </source>
</evidence>
<comment type="function">
    <text evidence="18">Core subunit of the mitochondrial membrane respiratory chain NADH dehydrogenase (Complex I) which catalyzes electron transfer from NADH through the respiratory chain, using ubiquinone as an electron acceptor. Essential for the catalytic activity and assembly of complex I.</text>
</comment>
<dbReference type="GO" id="GO:0005743">
    <property type="term" value="C:mitochondrial inner membrane"/>
    <property type="evidence" value="ECO:0007669"/>
    <property type="project" value="UniProtKB-SubCell"/>
</dbReference>
<evidence type="ECO:0000256" key="17">
    <source>
        <dbReference type="ARBA" id="ARBA00049551"/>
    </source>
</evidence>
<comment type="function">
    <text evidence="1">Core subunit of the mitochondrial membrane respiratory chain NADH dehydrogenase (Complex I) that is believed to belong to the minimal assembly required for catalysis. Complex I functions in the transfer of electrons from NADH to the respiratory chain. The immediate electron acceptor for the enzyme is believed to be ubiquinone.</text>
</comment>
<proteinExistence type="inferred from homology"/>
<keyword evidence="15 18" id="KW-0496">Mitochondrion</keyword>
<dbReference type="InterPro" id="IPR003917">
    <property type="entry name" value="NADH_UbQ_OxRdtase_chain2"/>
</dbReference>
<dbReference type="InterPro" id="IPR050175">
    <property type="entry name" value="Complex_I_Subunit_2"/>
</dbReference>
<evidence type="ECO:0000256" key="12">
    <source>
        <dbReference type="ARBA" id="ARBA00022989"/>
    </source>
</evidence>
<feature type="transmembrane region" description="Helical" evidence="18">
    <location>
        <begin position="303"/>
        <end position="322"/>
    </location>
</feature>
<keyword evidence="13 18" id="KW-0520">NAD</keyword>
<feature type="transmembrane region" description="Helical" evidence="18">
    <location>
        <begin position="222"/>
        <end position="242"/>
    </location>
</feature>
<evidence type="ECO:0000256" key="9">
    <source>
        <dbReference type="ARBA" id="ARBA00022792"/>
    </source>
</evidence>
<feature type="transmembrane region" description="Helical" evidence="18">
    <location>
        <begin position="113"/>
        <end position="142"/>
    </location>
</feature>
<dbReference type="GO" id="GO:0008137">
    <property type="term" value="F:NADH dehydrogenase (ubiquinone) activity"/>
    <property type="evidence" value="ECO:0007669"/>
    <property type="project" value="UniProtKB-EC"/>
</dbReference>
<evidence type="ECO:0000256" key="3">
    <source>
        <dbReference type="ARBA" id="ARBA00007012"/>
    </source>
</evidence>
<evidence type="ECO:0000256" key="7">
    <source>
        <dbReference type="ARBA" id="ARBA00022660"/>
    </source>
</evidence>
<dbReference type="AlphaFoldDB" id="A0A088BDE6"/>
<keyword evidence="7 18" id="KW-0679">Respiratory chain</keyword>
<evidence type="ECO:0000256" key="8">
    <source>
        <dbReference type="ARBA" id="ARBA00022692"/>
    </source>
</evidence>
<accession>A0A088BDE6</accession>
<geneLocation type="mitochondrion" evidence="20"/>
<evidence type="ECO:0000256" key="18">
    <source>
        <dbReference type="RuleBase" id="RU003403"/>
    </source>
</evidence>
<feature type="transmembrane region" description="Helical" evidence="18">
    <location>
        <begin position="7"/>
        <end position="26"/>
    </location>
</feature>
<evidence type="ECO:0000256" key="16">
    <source>
        <dbReference type="ARBA" id="ARBA00023136"/>
    </source>
</evidence>
<organism evidence="20">
    <name type="scientific">Ixodes ricinus</name>
    <name type="common">Common tick</name>
    <name type="synonym">Acarus ricinus</name>
    <dbReference type="NCBI Taxonomy" id="34613"/>
    <lineage>
        <taxon>Eukaryota</taxon>
        <taxon>Metazoa</taxon>
        <taxon>Ecdysozoa</taxon>
        <taxon>Arthropoda</taxon>
        <taxon>Chelicerata</taxon>
        <taxon>Arachnida</taxon>
        <taxon>Acari</taxon>
        <taxon>Parasitiformes</taxon>
        <taxon>Ixodida</taxon>
        <taxon>Ixodoidea</taxon>
        <taxon>Ixodidae</taxon>
        <taxon>Ixodinae</taxon>
        <taxon>Ixodes</taxon>
    </lineage>
</organism>
<keyword evidence="8 18" id="KW-0812">Transmembrane</keyword>
<dbReference type="PANTHER" id="PTHR46552">
    <property type="entry name" value="NADH-UBIQUINONE OXIDOREDUCTASE CHAIN 2"/>
    <property type="match status" value="1"/>
</dbReference>
<comment type="similarity">
    <text evidence="3 18">Belongs to the complex I subunit 2 family.</text>
</comment>
<dbReference type="EC" id="7.1.1.2" evidence="4 18"/>
<evidence type="ECO:0000259" key="19">
    <source>
        <dbReference type="Pfam" id="PF00361"/>
    </source>
</evidence>
<feature type="transmembrane region" description="Helical" evidence="18">
    <location>
        <begin position="186"/>
        <end position="201"/>
    </location>
</feature>
<reference evidence="20" key="1">
    <citation type="submission" date="2013-06" db="EMBL/GenBank/DDBJ databases">
        <title>Complete mitochondrial genomes reveal ancient population structure of the European Lyme disease vector, Ixodes ricinus.</title>
        <authorList>
            <person name="Carpi G."/>
            <person name="Kim H.L."/>
            <person name="Ratan A."/>
            <person name="Drautz D.I."/>
            <person name="Kazimirova M."/>
            <person name="Rizzoli A."/>
            <person name="Schuster S.C."/>
        </authorList>
    </citation>
    <scope>NUCLEOTIDE SEQUENCE</scope>
    <source>
        <strain evidence="20">IR_67</strain>
    </source>
</reference>
<evidence type="ECO:0000256" key="1">
    <source>
        <dbReference type="ARBA" id="ARBA00003257"/>
    </source>
</evidence>
<comment type="subcellular location">
    <subcellularLocation>
        <location evidence="2 18">Mitochondrion inner membrane</location>
        <topology evidence="2 18">Multi-pass membrane protein</topology>
    </subcellularLocation>
</comment>